<evidence type="ECO:0000313" key="4">
    <source>
        <dbReference type="EMBL" id="RKR95316.1"/>
    </source>
</evidence>
<comment type="caution">
    <text evidence="4">The sequence shown here is derived from an EMBL/GenBank/DDBJ whole genome shotgun (WGS) entry which is preliminary data.</text>
</comment>
<protein>
    <submittedName>
        <fullName evidence="4">Uncharacterized protein (TIGR00369 family)</fullName>
    </submittedName>
</protein>
<gene>
    <name evidence="4" type="ORF">DFJ75_2134</name>
</gene>
<comment type="similarity">
    <text evidence="1">Belongs to the thioesterase PaaI family.</text>
</comment>
<evidence type="ECO:0000259" key="3">
    <source>
        <dbReference type="Pfam" id="PF03061"/>
    </source>
</evidence>
<dbReference type="GO" id="GO:0005829">
    <property type="term" value="C:cytosol"/>
    <property type="evidence" value="ECO:0007669"/>
    <property type="project" value="TreeGrafter"/>
</dbReference>
<feature type="domain" description="Thioesterase" evidence="3">
    <location>
        <begin position="49"/>
        <end position="128"/>
    </location>
</feature>
<dbReference type="PANTHER" id="PTHR43240:SF5">
    <property type="entry name" value="1,4-DIHYDROXY-2-NAPHTHOYL-COA THIOESTERASE 1"/>
    <property type="match status" value="1"/>
</dbReference>
<dbReference type="PANTHER" id="PTHR43240">
    <property type="entry name" value="1,4-DIHYDROXY-2-NAPHTHOYL-COA THIOESTERASE 1"/>
    <property type="match status" value="1"/>
</dbReference>
<dbReference type="Pfam" id="PF03061">
    <property type="entry name" value="4HBT"/>
    <property type="match status" value="1"/>
</dbReference>
<dbReference type="NCBIfam" id="TIGR00369">
    <property type="entry name" value="unchar_dom_1"/>
    <property type="match status" value="1"/>
</dbReference>
<dbReference type="InterPro" id="IPR006683">
    <property type="entry name" value="Thioestr_dom"/>
</dbReference>
<dbReference type="Proteomes" id="UP000274762">
    <property type="component" value="Unassembled WGS sequence"/>
</dbReference>
<accession>A0A495K249</accession>
<dbReference type="InterPro" id="IPR029069">
    <property type="entry name" value="HotDog_dom_sf"/>
</dbReference>
<reference evidence="4 5" key="1">
    <citation type="submission" date="2018-10" db="EMBL/GenBank/DDBJ databases">
        <title>Sequencing the genomes of 1000 actinobacteria strains.</title>
        <authorList>
            <person name="Klenk H.-P."/>
        </authorList>
    </citation>
    <scope>NUCLEOTIDE SEQUENCE [LARGE SCALE GENOMIC DNA]</scope>
    <source>
        <strain evidence="4 5">DSM 44343</strain>
    </source>
</reference>
<organism evidence="4 5">
    <name type="scientific">Williamsia marianensis</name>
    <dbReference type="NCBI Taxonomy" id="85044"/>
    <lineage>
        <taxon>Bacteria</taxon>
        <taxon>Bacillati</taxon>
        <taxon>Actinomycetota</taxon>
        <taxon>Actinomycetes</taxon>
        <taxon>Mycobacteriales</taxon>
        <taxon>Nocardiaceae</taxon>
        <taxon>Williamsia</taxon>
    </lineage>
</organism>
<name>A0A315SFY6_WILMA</name>
<evidence type="ECO:0000256" key="2">
    <source>
        <dbReference type="ARBA" id="ARBA00022801"/>
    </source>
</evidence>
<dbReference type="GO" id="GO:0061522">
    <property type="term" value="F:1,4-dihydroxy-2-naphthoyl-CoA thioesterase activity"/>
    <property type="evidence" value="ECO:0007669"/>
    <property type="project" value="TreeGrafter"/>
</dbReference>
<dbReference type="Gene3D" id="3.10.129.10">
    <property type="entry name" value="Hotdog Thioesterase"/>
    <property type="match status" value="1"/>
</dbReference>
<keyword evidence="2" id="KW-0378">Hydrolase</keyword>
<dbReference type="SUPFAM" id="SSF54637">
    <property type="entry name" value="Thioesterase/thiol ester dehydrase-isomerase"/>
    <property type="match status" value="1"/>
</dbReference>
<dbReference type="CDD" id="cd03443">
    <property type="entry name" value="PaaI_thioesterase"/>
    <property type="match status" value="1"/>
</dbReference>
<sequence length="142" mass="15436">MTDNIDLTETMGTLPKGFDNELGLQMQTATADEVTATFEIAPKLLQPWGIVHGGVYCSVVESVASTSGQIWLHSKGITDSHVVGVNNSTDFLRAVSTGTMTARSKPIHRGRRQQLWEVDITDESGKLIAQGRVRLQNIAAEN</sequence>
<accession>A0A315SFY6</accession>
<proteinExistence type="inferred from homology"/>
<evidence type="ECO:0000313" key="5">
    <source>
        <dbReference type="Proteomes" id="UP000274762"/>
    </source>
</evidence>
<dbReference type="EMBL" id="RBKV01000001">
    <property type="protein sequence ID" value="RKR95316.1"/>
    <property type="molecule type" value="Genomic_DNA"/>
</dbReference>
<dbReference type="InterPro" id="IPR003736">
    <property type="entry name" value="PAAI_dom"/>
</dbReference>
<dbReference type="AlphaFoldDB" id="A0A315SFY6"/>
<evidence type="ECO:0000256" key="1">
    <source>
        <dbReference type="ARBA" id="ARBA00008324"/>
    </source>
</evidence>